<comment type="subcellular location">
    <subcellularLocation>
        <location evidence="1">Membrane</location>
        <topology evidence="1">Multi-pass membrane protein</topology>
    </subcellularLocation>
</comment>
<dbReference type="GO" id="GO:0033013">
    <property type="term" value="P:tetrapyrrole metabolic process"/>
    <property type="evidence" value="ECO:0007669"/>
    <property type="project" value="UniProtKB-ARBA"/>
</dbReference>
<reference evidence="7" key="1">
    <citation type="submission" date="2020-02" db="EMBL/GenBank/DDBJ databases">
        <authorList>
            <person name="Meier V. D."/>
        </authorList>
    </citation>
    <scope>NUCLEOTIDE SEQUENCE</scope>
    <source>
        <strain evidence="7">AVDCRST_MAG03</strain>
    </source>
</reference>
<keyword evidence="4 6" id="KW-1133">Transmembrane helix</keyword>
<evidence type="ECO:0000256" key="1">
    <source>
        <dbReference type="ARBA" id="ARBA00004141"/>
    </source>
</evidence>
<dbReference type="Pfam" id="PF03073">
    <property type="entry name" value="TspO_MBR"/>
    <property type="match status" value="1"/>
</dbReference>
<protein>
    <recommendedName>
        <fullName evidence="8">Tryptophan-rich sensory protein</fullName>
    </recommendedName>
</protein>
<evidence type="ECO:0000256" key="3">
    <source>
        <dbReference type="ARBA" id="ARBA00022692"/>
    </source>
</evidence>
<dbReference type="InterPro" id="IPR038330">
    <property type="entry name" value="TspO/MBR-related_sf"/>
</dbReference>
<evidence type="ECO:0000256" key="6">
    <source>
        <dbReference type="SAM" id="Phobius"/>
    </source>
</evidence>
<name>A0A6J4Q6F0_9ACTN</name>
<dbReference type="Gene3D" id="1.20.1260.100">
    <property type="entry name" value="TspO/MBR protein"/>
    <property type="match status" value="1"/>
</dbReference>
<proteinExistence type="inferred from homology"/>
<dbReference type="PANTHER" id="PTHR10057:SF0">
    <property type="entry name" value="TRANSLOCATOR PROTEIN"/>
    <property type="match status" value="1"/>
</dbReference>
<sequence length="174" mass="19360">MRETFDVATGRSTMRRSRKGALVAATATPVLFAIFGTALVGGSGLGWFAGLVKPWFLVPLWAFFLVGFLYYVLAAVVLYRVLVHVDDPRGRAVSFALTVGVLFFNELWNYGFFGLRSTLAGFVGIAAFLVPLTALIVALRRYERFSAGLLVPYYLWVLYDLAWTYALWRLNGVA</sequence>
<evidence type="ECO:0000256" key="5">
    <source>
        <dbReference type="ARBA" id="ARBA00023136"/>
    </source>
</evidence>
<feature type="transmembrane region" description="Helical" evidence="6">
    <location>
        <begin position="93"/>
        <end position="113"/>
    </location>
</feature>
<feature type="transmembrane region" description="Helical" evidence="6">
    <location>
        <begin position="21"/>
        <end position="48"/>
    </location>
</feature>
<keyword evidence="3 6" id="KW-0812">Transmembrane</keyword>
<feature type="transmembrane region" description="Helical" evidence="6">
    <location>
        <begin position="60"/>
        <end position="81"/>
    </location>
</feature>
<feature type="transmembrane region" description="Helical" evidence="6">
    <location>
        <begin position="151"/>
        <end position="168"/>
    </location>
</feature>
<evidence type="ECO:0008006" key="8">
    <source>
        <dbReference type="Google" id="ProtNLM"/>
    </source>
</evidence>
<organism evidence="7">
    <name type="scientific">uncultured Rubrobacteraceae bacterium</name>
    <dbReference type="NCBI Taxonomy" id="349277"/>
    <lineage>
        <taxon>Bacteria</taxon>
        <taxon>Bacillati</taxon>
        <taxon>Actinomycetota</taxon>
        <taxon>Rubrobacteria</taxon>
        <taxon>Rubrobacterales</taxon>
        <taxon>Rubrobacteraceae</taxon>
        <taxon>environmental samples</taxon>
    </lineage>
</organism>
<keyword evidence="5 6" id="KW-0472">Membrane</keyword>
<dbReference type="InterPro" id="IPR004307">
    <property type="entry name" value="TspO_MBR"/>
</dbReference>
<dbReference type="GO" id="GO:0016020">
    <property type="term" value="C:membrane"/>
    <property type="evidence" value="ECO:0007669"/>
    <property type="project" value="UniProtKB-SubCell"/>
</dbReference>
<dbReference type="PANTHER" id="PTHR10057">
    <property type="entry name" value="PERIPHERAL-TYPE BENZODIAZEPINE RECEPTOR"/>
    <property type="match status" value="1"/>
</dbReference>
<evidence type="ECO:0000313" key="7">
    <source>
        <dbReference type="EMBL" id="CAA9433373.1"/>
    </source>
</evidence>
<dbReference type="AlphaFoldDB" id="A0A6J4Q6F0"/>
<feature type="transmembrane region" description="Helical" evidence="6">
    <location>
        <begin position="119"/>
        <end position="139"/>
    </location>
</feature>
<dbReference type="EMBL" id="CADCUT010000205">
    <property type="protein sequence ID" value="CAA9433373.1"/>
    <property type="molecule type" value="Genomic_DNA"/>
</dbReference>
<evidence type="ECO:0000256" key="2">
    <source>
        <dbReference type="ARBA" id="ARBA00007524"/>
    </source>
</evidence>
<dbReference type="CDD" id="cd15904">
    <property type="entry name" value="TSPO_MBR"/>
    <property type="match status" value="1"/>
</dbReference>
<gene>
    <name evidence="7" type="ORF">AVDCRST_MAG03-3399</name>
</gene>
<accession>A0A6J4Q6F0</accession>
<comment type="similarity">
    <text evidence="2">Belongs to the TspO/BZRP family.</text>
</comment>
<evidence type="ECO:0000256" key="4">
    <source>
        <dbReference type="ARBA" id="ARBA00022989"/>
    </source>
</evidence>